<comment type="caution">
    <text evidence="2">The sequence shown here is derived from an EMBL/GenBank/DDBJ whole genome shotgun (WGS) entry which is preliminary data.</text>
</comment>
<evidence type="ECO:0000313" key="2">
    <source>
        <dbReference type="EMBL" id="MCF6139553.1"/>
    </source>
</evidence>
<protein>
    <submittedName>
        <fullName evidence="2">AAA family ATPase</fullName>
    </submittedName>
</protein>
<feature type="domain" description="AAA" evidence="1">
    <location>
        <begin position="130"/>
        <end position="280"/>
    </location>
</feature>
<name>A0ABS9H6Z3_9BACL</name>
<gene>
    <name evidence="2" type="ORF">L2716_17695</name>
</gene>
<accession>A0ABS9H6Z3</accession>
<reference evidence="2 3" key="1">
    <citation type="submission" date="2022-01" db="EMBL/GenBank/DDBJ databases">
        <title>Alkalihalobacillus sp. EGI L200015, a novel bacterium isolated from a salt lake sediment.</title>
        <authorList>
            <person name="Gao L."/>
            <person name="Fang B.-Z."/>
            <person name="Li W.-J."/>
        </authorList>
    </citation>
    <scope>NUCLEOTIDE SEQUENCE [LARGE SCALE GENOMIC DNA]</scope>
    <source>
        <strain evidence="2 3">KCTC 12718</strain>
    </source>
</reference>
<dbReference type="PANTHER" id="PTHR43384">
    <property type="entry name" value="SEPTUM SITE-DETERMINING PROTEIN MIND HOMOLOG, CHLOROPLASTIC-RELATED"/>
    <property type="match status" value="1"/>
</dbReference>
<dbReference type="SUPFAM" id="SSF52540">
    <property type="entry name" value="P-loop containing nucleoside triphosphate hydrolases"/>
    <property type="match status" value="1"/>
</dbReference>
<dbReference type="Gene3D" id="3.40.50.300">
    <property type="entry name" value="P-loop containing nucleotide triphosphate hydrolases"/>
    <property type="match status" value="1"/>
</dbReference>
<dbReference type="InterPro" id="IPR011006">
    <property type="entry name" value="CheY-like_superfamily"/>
</dbReference>
<evidence type="ECO:0000259" key="1">
    <source>
        <dbReference type="Pfam" id="PF13614"/>
    </source>
</evidence>
<organism evidence="2 3">
    <name type="scientific">Pseudalkalibacillus berkeleyi</name>
    <dbReference type="NCBI Taxonomy" id="1069813"/>
    <lineage>
        <taxon>Bacteria</taxon>
        <taxon>Bacillati</taxon>
        <taxon>Bacillota</taxon>
        <taxon>Bacilli</taxon>
        <taxon>Bacillales</taxon>
        <taxon>Fictibacillaceae</taxon>
        <taxon>Pseudalkalibacillus</taxon>
    </lineage>
</organism>
<keyword evidence="3" id="KW-1185">Reference proteome</keyword>
<dbReference type="RefSeq" id="WP_236338923.1">
    <property type="nucleotide sequence ID" value="NZ_JAKIJS010000005.1"/>
</dbReference>
<dbReference type="PANTHER" id="PTHR43384:SF13">
    <property type="entry name" value="SLR0110 PROTEIN"/>
    <property type="match status" value="1"/>
</dbReference>
<dbReference type="InterPro" id="IPR025669">
    <property type="entry name" value="AAA_dom"/>
</dbReference>
<dbReference type="SUPFAM" id="SSF52172">
    <property type="entry name" value="CheY-like"/>
    <property type="match status" value="1"/>
</dbReference>
<sequence length="372" mass="41824">MSQMKAIIITENETIQHSLIEILEAHEIEAEVNIEWKRSFAQANYTFYFIDYKSLKMIEEFTAPASSFIIGMSSERSFDEGRAWMRAGAYDVVVYPDEQSRLNDIISSVKGKVEKQKESFGDTTFGGGQVNAFYSAKGGSGKTLMASMIAQSLQIHHDKRVILIDLSAQFGGLETVYGVKDSRSYLDLQPVMQELSLNHIENVATKDEETGNYILLGPANPAKAEETSEELITKIIRTCRAHFDHVILDLPTAINTISFAGLNEATKIHYILNPDSLSLRSYKHANALFERFQLGNRGSLSILLNRVHPKSELGQKDVSKLIGKEIDASIRSDYFALQPYLNLGDSFYKKEKDKGQFKPAKDVRSYVEKVLL</sequence>
<evidence type="ECO:0000313" key="3">
    <source>
        <dbReference type="Proteomes" id="UP001649381"/>
    </source>
</evidence>
<proteinExistence type="predicted"/>
<dbReference type="EMBL" id="JAKIJS010000005">
    <property type="protein sequence ID" value="MCF6139553.1"/>
    <property type="molecule type" value="Genomic_DNA"/>
</dbReference>
<dbReference type="Proteomes" id="UP001649381">
    <property type="component" value="Unassembled WGS sequence"/>
</dbReference>
<dbReference type="Pfam" id="PF13614">
    <property type="entry name" value="AAA_31"/>
    <property type="match status" value="1"/>
</dbReference>
<dbReference type="InterPro" id="IPR050625">
    <property type="entry name" value="ParA/MinD_ATPase"/>
</dbReference>
<dbReference type="InterPro" id="IPR027417">
    <property type="entry name" value="P-loop_NTPase"/>
</dbReference>